<dbReference type="RefSeq" id="WP_310911722.1">
    <property type="nucleotide sequence ID" value="NZ_JAVLVT010000003.1"/>
</dbReference>
<evidence type="ECO:0000313" key="1">
    <source>
        <dbReference type="EMBL" id="MDS1270186.1"/>
    </source>
</evidence>
<dbReference type="InterPro" id="IPR008567">
    <property type="entry name" value="BKACE"/>
</dbReference>
<accession>A0ABU2H4G4</accession>
<sequence length="239" mass="25565">MRIVACLNGTLRPGAHPALPLSAGQLAADAHAAAAAGASEIHLHPRDARGEQALEPQALTPTLEQVRAAVPEVPVEITTSLAAEPDSWRRYDLVGRWGQLPDAATVSLHEPGSVEVVRLLVDRRIRVRAVLCTVDAARILTRTGVDVDAVVLCPQEARLDEAQRTVQRMEQVLDRGKVTVPRMLHGTGDTAWPLLDQALEAGYDIRIGLEDTLVGPDGAQARDNAELVRAAVSRIPAPA</sequence>
<reference evidence="2" key="1">
    <citation type="submission" date="2023-07" db="EMBL/GenBank/DDBJ databases">
        <title>Novel species in the genus Lipingzhangella isolated from Sambhar Salt Lake.</title>
        <authorList>
            <person name="Jiya N."/>
            <person name="Kajale S."/>
            <person name="Sharma A."/>
        </authorList>
    </citation>
    <scope>NUCLEOTIDE SEQUENCE [LARGE SCALE GENOMIC DNA]</scope>
    <source>
        <strain evidence="2">LS1_29</strain>
    </source>
</reference>
<dbReference type="Pfam" id="PF05853">
    <property type="entry name" value="BKACE"/>
    <property type="match status" value="2"/>
</dbReference>
<dbReference type="Proteomes" id="UP001250214">
    <property type="component" value="Unassembled WGS sequence"/>
</dbReference>
<name>A0ABU2H4G4_9ACTN</name>
<dbReference type="InterPro" id="IPR013785">
    <property type="entry name" value="Aldolase_TIM"/>
</dbReference>
<comment type="caution">
    <text evidence="1">The sequence shown here is derived from an EMBL/GenBank/DDBJ whole genome shotgun (WGS) entry which is preliminary data.</text>
</comment>
<proteinExistence type="predicted"/>
<dbReference type="Gene3D" id="3.20.20.70">
    <property type="entry name" value="Aldolase class I"/>
    <property type="match status" value="2"/>
</dbReference>
<dbReference type="PANTHER" id="PTHR37418:SF1">
    <property type="entry name" value="3-KETO-5-AMINOHEXANOATE CLEAVAGE PROTEIN"/>
    <property type="match status" value="1"/>
</dbReference>
<dbReference type="EMBL" id="JAVLVT010000003">
    <property type="protein sequence ID" value="MDS1270186.1"/>
    <property type="molecule type" value="Genomic_DNA"/>
</dbReference>
<gene>
    <name evidence="1" type="ORF">RIF23_07755</name>
</gene>
<dbReference type="PANTHER" id="PTHR37418">
    <property type="entry name" value="3-KETO-5-AMINOHEXANOATE CLEAVAGE ENZYME-RELATED"/>
    <property type="match status" value="1"/>
</dbReference>
<organism evidence="1 2">
    <name type="scientific">Lipingzhangella rawalii</name>
    <dbReference type="NCBI Taxonomy" id="2055835"/>
    <lineage>
        <taxon>Bacteria</taxon>
        <taxon>Bacillati</taxon>
        <taxon>Actinomycetota</taxon>
        <taxon>Actinomycetes</taxon>
        <taxon>Streptosporangiales</taxon>
        <taxon>Nocardiopsidaceae</taxon>
        <taxon>Lipingzhangella</taxon>
    </lineage>
</organism>
<protein>
    <submittedName>
        <fullName evidence="1">3-keto-5-aminohexanoate cleavage protein</fullName>
    </submittedName>
</protein>
<keyword evidence="2" id="KW-1185">Reference proteome</keyword>
<evidence type="ECO:0000313" key="2">
    <source>
        <dbReference type="Proteomes" id="UP001250214"/>
    </source>
</evidence>